<dbReference type="Pfam" id="PF01369">
    <property type="entry name" value="Sec7"/>
    <property type="match status" value="1"/>
</dbReference>
<keyword evidence="4" id="KW-0963">Cytoplasm</keyword>
<name>W4FLG7_APHAT</name>
<dbReference type="VEuPathDB" id="FungiDB:H257_16094"/>
<dbReference type="Gene3D" id="1.10.220.20">
    <property type="match status" value="1"/>
</dbReference>
<dbReference type="CDD" id="cd00171">
    <property type="entry name" value="Sec7"/>
    <property type="match status" value="1"/>
</dbReference>
<evidence type="ECO:0000256" key="1">
    <source>
        <dbReference type="ARBA" id="ARBA00004370"/>
    </source>
</evidence>
<dbReference type="InterPro" id="IPR032629">
    <property type="entry name" value="DCB_dom"/>
</dbReference>
<dbReference type="InterPro" id="IPR023394">
    <property type="entry name" value="Sec7_C_sf"/>
</dbReference>
<gene>
    <name evidence="9" type="ORF">H257_16094</name>
</gene>
<dbReference type="GeneID" id="20818090"/>
<organism evidence="9">
    <name type="scientific">Aphanomyces astaci</name>
    <name type="common">Crayfish plague agent</name>
    <dbReference type="NCBI Taxonomy" id="112090"/>
    <lineage>
        <taxon>Eukaryota</taxon>
        <taxon>Sar</taxon>
        <taxon>Stramenopiles</taxon>
        <taxon>Oomycota</taxon>
        <taxon>Saprolegniomycetes</taxon>
        <taxon>Saprolegniales</taxon>
        <taxon>Verrucalvaceae</taxon>
        <taxon>Aphanomyces</taxon>
    </lineage>
</organism>
<dbReference type="InterPro" id="IPR046455">
    <property type="entry name" value="Sec7/BIG1-like_C"/>
</dbReference>
<dbReference type="Pfam" id="PF09324">
    <property type="entry name" value="Sec7-like_HDS"/>
    <property type="match status" value="1"/>
</dbReference>
<feature type="compositionally biased region" description="Low complexity" evidence="7">
    <location>
        <begin position="279"/>
        <end position="300"/>
    </location>
</feature>
<dbReference type="GO" id="GO:0005737">
    <property type="term" value="C:cytoplasm"/>
    <property type="evidence" value="ECO:0007669"/>
    <property type="project" value="UniProtKB-SubCell"/>
</dbReference>
<dbReference type="GO" id="GO:0016020">
    <property type="term" value="C:membrane"/>
    <property type="evidence" value="ECO:0007669"/>
    <property type="project" value="UniProtKB-SubCell"/>
</dbReference>
<evidence type="ECO:0000256" key="6">
    <source>
        <dbReference type="ARBA" id="ARBA00023136"/>
    </source>
</evidence>
<dbReference type="STRING" id="112090.W4FLG7"/>
<dbReference type="Pfam" id="PF12783">
    <property type="entry name" value="Sec7-like_HUS"/>
    <property type="match status" value="1"/>
</dbReference>
<dbReference type="Pfam" id="PF16213">
    <property type="entry name" value="DCB"/>
    <property type="match status" value="1"/>
</dbReference>
<feature type="region of interest" description="Disordered" evidence="7">
    <location>
        <begin position="209"/>
        <end position="237"/>
    </location>
</feature>
<evidence type="ECO:0000313" key="9">
    <source>
        <dbReference type="EMBL" id="ETV67731.1"/>
    </source>
</evidence>
<feature type="compositionally biased region" description="Basic and acidic residues" evidence="7">
    <location>
        <begin position="213"/>
        <end position="223"/>
    </location>
</feature>
<dbReference type="InterPro" id="IPR016024">
    <property type="entry name" value="ARM-type_fold"/>
</dbReference>
<accession>W4FLG7</accession>
<dbReference type="Gene3D" id="1.10.1000.11">
    <property type="entry name" value="Arf Nucleotide-binding Site Opener,domain 2"/>
    <property type="match status" value="1"/>
</dbReference>
<dbReference type="GO" id="GO:0032012">
    <property type="term" value="P:regulation of ARF protein signal transduction"/>
    <property type="evidence" value="ECO:0007669"/>
    <property type="project" value="InterPro"/>
</dbReference>
<evidence type="ECO:0000256" key="2">
    <source>
        <dbReference type="ARBA" id="ARBA00004496"/>
    </source>
</evidence>
<dbReference type="PROSITE" id="PS50190">
    <property type="entry name" value="SEC7"/>
    <property type="match status" value="1"/>
</dbReference>
<feature type="region of interest" description="Disordered" evidence="7">
    <location>
        <begin position="984"/>
        <end position="1032"/>
    </location>
</feature>
<dbReference type="InterPro" id="IPR000904">
    <property type="entry name" value="Sec7_dom"/>
</dbReference>
<dbReference type="RefSeq" id="XP_009842724.1">
    <property type="nucleotide sequence ID" value="XM_009844422.1"/>
</dbReference>
<feature type="compositionally biased region" description="Polar residues" evidence="7">
    <location>
        <begin position="984"/>
        <end position="997"/>
    </location>
</feature>
<protein>
    <recommendedName>
        <fullName evidence="8">SEC7 domain-containing protein</fullName>
    </recommendedName>
</protein>
<dbReference type="Pfam" id="PF20252">
    <property type="entry name" value="BIG2_C"/>
    <property type="match status" value="1"/>
</dbReference>
<feature type="region of interest" description="Disordered" evidence="7">
    <location>
        <begin position="271"/>
        <end position="300"/>
    </location>
</feature>
<evidence type="ECO:0000256" key="7">
    <source>
        <dbReference type="SAM" id="MobiDB-lite"/>
    </source>
</evidence>
<dbReference type="PANTHER" id="PTHR10663:SF375">
    <property type="entry name" value="LD29171P"/>
    <property type="match status" value="1"/>
</dbReference>
<evidence type="ECO:0000256" key="4">
    <source>
        <dbReference type="ARBA" id="ARBA00022490"/>
    </source>
</evidence>
<dbReference type="PANTHER" id="PTHR10663">
    <property type="entry name" value="GUANYL-NUCLEOTIDE EXCHANGE FACTOR"/>
    <property type="match status" value="1"/>
</dbReference>
<proteinExistence type="predicted"/>
<dbReference type="SUPFAM" id="SSF48425">
    <property type="entry name" value="Sec7 domain"/>
    <property type="match status" value="1"/>
</dbReference>
<dbReference type="OrthoDB" id="430364at2759"/>
<feature type="domain" description="SEC7" evidence="8">
    <location>
        <begin position="591"/>
        <end position="785"/>
    </location>
</feature>
<keyword evidence="5" id="KW-0653">Protein transport</keyword>
<feature type="compositionally biased region" description="Low complexity" evidence="7">
    <location>
        <begin position="1003"/>
        <end position="1019"/>
    </location>
</feature>
<dbReference type="FunFam" id="1.10.1000.11:FF:000002">
    <property type="entry name" value="Cytohesin 1"/>
    <property type="match status" value="1"/>
</dbReference>
<keyword evidence="3" id="KW-0813">Transport</keyword>
<dbReference type="GO" id="GO:0005085">
    <property type="term" value="F:guanyl-nucleotide exchange factor activity"/>
    <property type="evidence" value="ECO:0007669"/>
    <property type="project" value="InterPro"/>
</dbReference>
<dbReference type="InterPro" id="IPR035999">
    <property type="entry name" value="Sec7_dom_sf"/>
</dbReference>
<dbReference type="SUPFAM" id="SSF48371">
    <property type="entry name" value="ARM repeat"/>
    <property type="match status" value="1"/>
</dbReference>
<comment type="subcellular location">
    <subcellularLocation>
        <location evidence="2">Cytoplasm</location>
    </subcellularLocation>
    <subcellularLocation>
        <location evidence="1">Membrane</location>
    </subcellularLocation>
</comment>
<dbReference type="GO" id="GO:0015031">
    <property type="term" value="P:protein transport"/>
    <property type="evidence" value="ECO:0007669"/>
    <property type="project" value="UniProtKB-KW"/>
</dbReference>
<evidence type="ECO:0000256" key="3">
    <source>
        <dbReference type="ARBA" id="ARBA00022448"/>
    </source>
</evidence>
<dbReference type="InterPro" id="IPR032691">
    <property type="entry name" value="Mon2/Sec7/BIG1-like_HUS"/>
</dbReference>
<dbReference type="EMBL" id="KI913193">
    <property type="protein sequence ID" value="ETV67731.1"/>
    <property type="molecule type" value="Genomic_DNA"/>
</dbReference>
<evidence type="ECO:0000256" key="5">
    <source>
        <dbReference type="ARBA" id="ARBA00022927"/>
    </source>
</evidence>
<keyword evidence="6" id="KW-0472">Membrane</keyword>
<reference evidence="9" key="1">
    <citation type="submission" date="2013-12" db="EMBL/GenBank/DDBJ databases">
        <title>The Genome Sequence of Aphanomyces astaci APO3.</title>
        <authorList>
            <consortium name="The Broad Institute Genomics Platform"/>
            <person name="Russ C."/>
            <person name="Tyler B."/>
            <person name="van West P."/>
            <person name="Dieguez-Uribeondo J."/>
            <person name="Young S.K."/>
            <person name="Zeng Q."/>
            <person name="Gargeya S."/>
            <person name="Fitzgerald M."/>
            <person name="Abouelleil A."/>
            <person name="Alvarado L."/>
            <person name="Chapman S.B."/>
            <person name="Gainer-Dewar J."/>
            <person name="Goldberg J."/>
            <person name="Griggs A."/>
            <person name="Gujja S."/>
            <person name="Hansen M."/>
            <person name="Howarth C."/>
            <person name="Imamovic A."/>
            <person name="Ireland A."/>
            <person name="Larimer J."/>
            <person name="McCowan C."/>
            <person name="Murphy C."/>
            <person name="Pearson M."/>
            <person name="Poon T.W."/>
            <person name="Priest M."/>
            <person name="Roberts A."/>
            <person name="Saif S."/>
            <person name="Shea T."/>
            <person name="Sykes S."/>
            <person name="Wortman J."/>
            <person name="Nusbaum C."/>
            <person name="Birren B."/>
        </authorList>
    </citation>
    <scope>NUCLEOTIDE SEQUENCE [LARGE SCALE GENOMIC DNA]</scope>
    <source>
        <strain evidence="9">APO3</strain>
    </source>
</reference>
<dbReference type="SMART" id="SM00222">
    <property type="entry name" value="Sec7"/>
    <property type="match status" value="1"/>
</dbReference>
<sequence length="1821" mass="200475">METLVERSYSKIRKLTGRAQKELRDALDGVLAKIAGKTARPDEAEIFYPLCLAILGRQPKQASQALDCIEKLISYGYLRGAGPVDAATMAKLPLKEKDEDAAKVTLMDAIVTCICSCNDHHDEEVQLQVLKAVLQAVTSRTCEVHEHSLLKSVRACYHIHLVSKNTMNQTVAKATLQQMVNVVFQRMEHMEETLHVNDVAAVPPPPEAVASVEAREDSNHSLPDDAADGVDAAEKAESDHAMYPDVARTLHLHAAVLHRVHTRLANSSTADLVSDDVDPSSSPAPTTTTTSAPTSTSHAPSTFPSLYHKDAFLLFRSLCRISMRSLAEDSAAAATAMTSSSSSAATTSAGPPQGSDDPFAFQSKLVSLDLLLSILNGGGPTFRDRFVTLIKQYLCVSLLQNCTSNYTQIVELSLRVFVVLIAQFKAHLKSEMEVFITHIFLGLLESDNSSLEHKLLVLEVLKQICLDGSILGEIFLNYDCDWNSMDLFKRIVDAISKIAKGGKKSFESTQPTSSNAAKQASKVQDTALVVKGLECLTAVVGSLKKVANFTDEKRKMDKMLQEDDDDGADDDVAEDVTVVAKQPFGMSAVEAFDKKKRLQEELAEGILKFNLKPTDGVKFLVAKKYMENTPRHVAKFLHDQSNRLDKTMVGDYLGKEVQYQNGFCLKVLHEFVDMMDYTGLQVDEAIRHFLAGFRLPGESQKIDRMMEKFAERYCFQNPGIFPSADTAFILSFSVIMLQTDLHNPSIPEEKRMSKEGFVRNNRGINNGEDLAPEFLGGIYDRIKSTPISLKEDVDLKKRIQVQTGSVQNNDRMRREAYSKEREAMVKSSEALFKRRVPATPQSSGSGAFQLITDDTESSYVRPMFEIVWAPLLACCSVIFETSDSASAISLCVDSFKHAIHLTSRLNMPSERDAFISILAKFTGLATSSSREIRWKHVEAVKAVVYVAVHEGNYLGDAWRDVLQCLSHLARLQSIAQGALSTDQPFVTKQTSTPTTSKRLARGSSSPMSLSFPSSSTSNGINGGTSGDGDRSLEEDNAHRVADEVDPLQVDRVFSSSVHLTNGAIQDLVLQLCVVSLTECAGISGRGVTVRETSNAPRVFSLQKLVEVADMNMHVRSRVVWASVWKVLTRHFTTIGCHDNLGIAMYAIDSLKQLSMKFLEKDELRDFNFQRLFLTPFEIIMANAVATEIRELVLSCVQNMILGRVRNIKSGWKTIWGVLRVAAETYDPADGDAARPVVAMGFSIAQMILTTHFDRVVSVFVDAIECLLAFAVCGCDDPTDAFMLKMAHDSINVLAVCLTQLATGHVIEQVLTDSPAKRTTFRSHLALRRLRQEDVLGHRYQKEESADDLISDAPISPRVTPITAIYTDSQLHTRLWWPVLTALATLGCDKRPEVRQVSLDTLFASLYLHGPKLSPGLWNIVFKGVLIPLISDLRQLETAAASVDVGPVKCCRVALCQVVGIFGQFYDAIGFLPELLFCLGACMTTESNSGLACAAATTLENLLVSHGLKFPENVWGLIADEVRHVVSQIQPTWLLSGAPTSSTSDDVAPSEELLSPMAQFRSANFDPPGPPSVISMYPSVMQCLQFDLNAVPRNHLTATTDVIRPTSGYPSTTHLLVLLTLQSLLGNVLTARLKGPLALSPGHAASLLGALKESYAFCRQVNDRLDVRTTCTRAGWMYPLDKPAAMSSSMLPQELNGKWEYLRVLFAMVNKHVAVADSRHQLTELVTRTIGEYLLWSRAHSSLNLTTVTTPISPDEQFRSKSYVPVIVDILKELTAMPPAELKVHLSWLYPLVVDLVRSNESAIRNAVHHLLSSTVSQLLLA</sequence>
<evidence type="ECO:0000259" key="8">
    <source>
        <dbReference type="PROSITE" id="PS50190"/>
    </source>
</evidence>
<dbReference type="InterPro" id="IPR015403">
    <property type="entry name" value="Mon2/Sec7/BIG1-like_HDS"/>
</dbReference>